<dbReference type="InterPro" id="IPR035234">
    <property type="entry name" value="IgGFc-bd_N"/>
</dbReference>
<name>A0ABV0P977_9TELE</name>
<dbReference type="Proteomes" id="UP001476798">
    <property type="component" value="Unassembled WGS sequence"/>
</dbReference>
<keyword evidence="3" id="KW-1185">Reference proteome</keyword>
<evidence type="ECO:0000259" key="1">
    <source>
        <dbReference type="Pfam" id="PF17517"/>
    </source>
</evidence>
<accession>A0ABV0P977</accession>
<protein>
    <recommendedName>
        <fullName evidence="1">IgGFc-binding protein N-terminal domain-containing protein</fullName>
    </recommendedName>
</protein>
<reference evidence="2 3" key="1">
    <citation type="submission" date="2021-06" db="EMBL/GenBank/DDBJ databases">
        <authorList>
            <person name="Palmer J.M."/>
        </authorList>
    </citation>
    <scope>NUCLEOTIDE SEQUENCE [LARGE SCALE GENOMIC DNA]</scope>
    <source>
        <strain evidence="2 3">GA_2019</strain>
        <tissue evidence="2">Muscle</tissue>
    </source>
</reference>
<dbReference type="EMBL" id="JAHRIO010065035">
    <property type="protein sequence ID" value="MEQ2179991.1"/>
    <property type="molecule type" value="Genomic_DNA"/>
</dbReference>
<proteinExistence type="predicted"/>
<evidence type="ECO:0000313" key="3">
    <source>
        <dbReference type="Proteomes" id="UP001476798"/>
    </source>
</evidence>
<comment type="caution">
    <text evidence="2">The sequence shown here is derived from an EMBL/GenBank/DDBJ whole genome shotgun (WGS) entry which is preliminary data.</text>
</comment>
<feature type="non-terminal residue" evidence="2">
    <location>
        <position position="422"/>
    </location>
</feature>
<dbReference type="PANTHER" id="PTHR46534">
    <property type="entry name" value="IGGFC_BINDING DOMAIN-CONTAINING PROTEIN"/>
    <property type="match status" value="1"/>
</dbReference>
<organism evidence="2 3">
    <name type="scientific">Goodea atripinnis</name>
    <dbReference type="NCBI Taxonomy" id="208336"/>
    <lineage>
        <taxon>Eukaryota</taxon>
        <taxon>Metazoa</taxon>
        <taxon>Chordata</taxon>
        <taxon>Craniata</taxon>
        <taxon>Vertebrata</taxon>
        <taxon>Euteleostomi</taxon>
        <taxon>Actinopterygii</taxon>
        <taxon>Neopterygii</taxon>
        <taxon>Teleostei</taxon>
        <taxon>Neoteleostei</taxon>
        <taxon>Acanthomorphata</taxon>
        <taxon>Ovalentaria</taxon>
        <taxon>Atherinomorphae</taxon>
        <taxon>Cyprinodontiformes</taxon>
        <taxon>Goodeidae</taxon>
        <taxon>Goodea</taxon>
    </lineage>
</organism>
<gene>
    <name evidence="2" type="ORF">GOODEAATRI_030942</name>
</gene>
<dbReference type="Pfam" id="PF17517">
    <property type="entry name" value="IgGFc_binding"/>
    <property type="match status" value="1"/>
</dbReference>
<sequence length="422" mass="47164">MHYMAFPSGSKASVIQMCPQYQNYAPNYESPRFQLYITAVQANTKVTVQVPPLKFKEEKTLQAGERVTISVPTGVEMYNSEKSFKTVRVEASSNVSVTSFNYKLYTADTAMIYPTTEWGTEYFIFTPSGSPYGSKKEFAVTNGKNKNQVEILPEASINFQGRVFKIGEKLVIDLEPYESVQLQSTGDLSGSRVSSQQPVAVFSGHTCTFHFTKCNHVYEQLLPVSRWGTSFILPALSFQNQYDSVYLQASQTTQVTVNNGKRNDDFRLSRGQMKEIKLTDPKSLFIQSDHGIQVLLLFNGVKNSWFLLYDPFLMTIMPRDRFCSSYSLEALENFDNKALIVVKTSATAKLRLDNGNLPQGIQWEKVAGTDFSWAEMSYKHIPGSSIHTVSSSGSSFGLYSIGVSQMNGYGSVGQCIEEGQDS</sequence>
<evidence type="ECO:0000313" key="2">
    <source>
        <dbReference type="EMBL" id="MEQ2179991.1"/>
    </source>
</evidence>
<dbReference type="PANTHER" id="PTHR46534:SF2">
    <property type="entry name" value="VWFD DOMAIN-CONTAINING PROTEIN"/>
    <property type="match status" value="1"/>
</dbReference>
<feature type="domain" description="IgGFc-binding protein N-terminal" evidence="1">
    <location>
        <begin position="108"/>
        <end position="402"/>
    </location>
</feature>